<evidence type="ECO:0000313" key="14">
    <source>
        <dbReference type="Proteomes" id="UP001378960"/>
    </source>
</evidence>
<keyword evidence="7 11" id="KW-1133">Transmembrane helix</keyword>
<comment type="similarity">
    <text evidence="2">Belongs to the peptidase U48 family.</text>
</comment>
<evidence type="ECO:0000256" key="5">
    <source>
        <dbReference type="ARBA" id="ARBA00022801"/>
    </source>
</evidence>
<evidence type="ECO:0000256" key="6">
    <source>
        <dbReference type="ARBA" id="ARBA00022824"/>
    </source>
</evidence>
<evidence type="ECO:0000259" key="12">
    <source>
        <dbReference type="Pfam" id="PF02517"/>
    </source>
</evidence>
<dbReference type="GO" id="GO:0004222">
    <property type="term" value="F:metalloendopeptidase activity"/>
    <property type="evidence" value="ECO:0007669"/>
    <property type="project" value="InterPro"/>
</dbReference>
<keyword evidence="14" id="KW-1185">Reference proteome</keyword>
<evidence type="ECO:0000256" key="11">
    <source>
        <dbReference type="SAM" id="Phobius"/>
    </source>
</evidence>
<evidence type="ECO:0000256" key="9">
    <source>
        <dbReference type="ARBA" id="ARBA00047280"/>
    </source>
</evidence>
<gene>
    <name evidence="13" type="ORF">DAPK24_050890</name>
</gene>
<dbReference type="AlphaFoldDB" id="A0AAV5RD09"/>
<name>A0AAV5RD09_PICKL</name>
<comment type="catalytic activity">
    <reaction evidence="9">
        <text>Hydrolyzes the peptide bond -P2-(S-farnesyl or geranylgeranyl)C-P1'-P2'-P3'-COOH where P1' and P2' are amino acids with aliphatic sidechains and P3' is any C-terminal residue.</text>
        <dbReference type="EC" id="3.4.26.1"/>
    </reaction>
</comment>
<comment type="subcellular location">
    <subcellularLocation>
        <location evidence="1">Endoplasmic reticulum membrane</location>
        <topology evidence="1">Multi-pass membrane protein</topology>
    </subcellularLocation>
</comment>
<dbReference type="InterPro" id="IPR003675">
    <property type="entry name" value="Rce1/LyrA-like_dom"/>
</dbReference>
<evidence type="ECO:0000256" key="7">
    <source>
        <dbReference type="ARBA" id="ARBA00022989"/>
    </source>
</evidence>
<dbReference type="EMBL" id="BTGB01000009">
    <property type="protein sequence ID" value="GMM48491.1"/>
    <property type="molecule type" value="Genomic_DNA"/>
</dbReference>
<keyword evidence="4 11" id="KW-0812">Transmembrane</keyword>
<sequence length="290" mass="33162">MSIYSTVLYVLFVAISYVIAIHLKAKPGDRNDPSIIQSRLIRVSIASIIFILLTKYVLIDLLHTIPNEIALYQIFGLKNPFTQHCLCQVFNTLKLFMILFMGPLSELILSFIYSPRCESSYDSFYEVLRDLVIAPLTEEIFYTSLTTGPLLAYKLYQRGGSSTYEPTVFHNDNSISLILQLNPLLFGFAHLHHGYEMYHKGYRLAQIIGLCGFQCLYTTLFGYLTNLIFVNTGNIWCCFIAHSFCNFMGFPNISVKGNIFHMVFYWFLLILGVNSFGALFDKLTFIENAS</sequence>
<dbReference type="GO" id="GO:0005789">
    <property type="term" value="C:endoplasmic reticulum membrane"/>
    <property type="evidence" value="ECO:0007669"/>
    <property type="project" value="UniProtKB-SubCell"/>
</dbReference>
<feature type="transmembrane region" description="Helical" evidence="11">
    <location>
        <begin position="43"/>
        <end position="65"/>
    </location>
</feature>
<keyword evidence="3 13" id="KW-0645">Protease</keyword>
<keyword evidence="5" id="KW-0378">Hydrolase</keyword>
<dbReference type="PANTHER" id="PTHR13046">
    <property type="entry name" value="PROTEASE U48 CAAX PRENYL PROTEASE RCE1"/>
    <property type="match status" value="1"/>
</dbReference>
<comment type="caution">
    <text evidence="13">The sequence shown here is derived from an EMBL/GenBank/DDBJ whole genome shotgun (WGS) entry which is preliminary data.</text>
</comment>
<evidence type="ECO:0000256" key="4">
    <source>
        <dbReference type="ARBA" id="ARBA00022692"/>
    </source>
</evidence>
<organism evidence="13 14">
    <name type="scientific">Pichia kluyveri</name>
    <name type="common">Yeast</name>
    <dbReference type="NCBI Taxonomy" id="36015"/>
    <lineage>
        <taxon>Eukaryota</taxon>
        <taxon>Fungi</taxon>
        <taxon>Dikarya</taxon>
        <taxon>Ascomycota</taxon>
        <taxon>Saccharomycotina</taxon>
        <taxon>Pichiomycetes</taxon>
        <taxon>Pichiales</taxon>
        <taxon>Pichiaceae</taxon>
        <taxon>Pichia</taxon>
    </lineage>
</organism>
<evidence type="ECO:0000256" key="2">
    <source>
        <dbReference type="ARBA" id="ARBA00006897"/>
    </source>
</evidence>
<dbReference type="EC" id="3.4.26.1" evidence="10"/>
<dbReference type="PANTHER" id="PTHR13046:SF0">
    <property type="entry name" value="CAAX PRENYL PROTEASE 2"/>
    <property type="match status" value="1"/>
</dbReference>
<keyword evidence="8 11" id="KW-0472">Membrane</keyword>
<feature type="transmembrane region" description="Helical" evidence="11">
    <location>
        <begin position="262"/>
        <end position="280"/>
    </location>
</feature>
<feature type="transmembrane region" description="Helical" evidence="11">
    <location>
        <begin position="204"/>
        <end position="223"/>
    </location>
</feature>
<proteinExistence type="inferred from homology"/>
<keyword evidence="6" id="KW-0256">Endoplasmic reticulum</keyword>
<dbReference type="InterPro" id="IPR039731">
    <property type="entry name" value="Rce1"/>
</dbReference>
<dbReference type="Pfam" id="PF02517">
    <property type="entry name" value="Rce1-like"/>
    <property type="match status" value="1"/>
</dbReference>
<accession>A0AAV5RD09</accession>
<evidence type="ECO:0000256" key="10">
    <source>
        <dbReference type="ARBA" id="ARBA00049729"/>
    </source>
</evidence>
<evidence type="ECO:0000256" key="3">
    <source>
        <dbReference type="ARBA" id="ARBA00022670"/>
    </source>
</evidence>
<protein>
    <recommendedName>
        <fullName evidence="10">intramembrane prenyl-peptidase Rce1</fullName>
        <ecNumber evidence="10">3.4.26.1</ecNumber>
    </recommendedName>
</protein>
<feature type="transmembrane region" description="Helical" evidence="11">
    <location>
        <begin position="6"/>
        <end position="23"/>
    </location>
</feature>
<feature type="domain" description="CAAX prenyl protease 2/Lysostaphin resistance protein A-like" evidence="12">
    <location>
        <begin position="124"/>
        <end position="248"/>
    </location>
</feature>
<dbReference type="Proteomes" id="UP001378960">
    <property type="component" value="Unassembled WGS sequence"/>
</dbReference>
<feature type="transmembrane region" description="Helical" evidence="11">
    <location>
        <begin position="95"/>
        <end position="113"/>
    </location>
</feature>
<reference evidence="13 14" key="1">
    <citation type="journal article" date="2023" name="Elife">
        <title>Identification of key yeast species and microbe-microbe interactions impacting larval growth of Drosophila in the wild.</title>
        <authorList>
            <person name="Mure A."/>
            <person name="Sugiura Y."/>
            <person name="Maeda R."/>
            <person name="Honda K."/>
            <person name="Sakurai N."/>
            <person name="Takahashi Y."/>
            <person name="Watada M."/>
            <person name="Katoh T."/>
            <person name="Gotoh A."/>
            <person name="Gotoh Y."/>
            <person name="Taniguchi I."/>
            <person name="Nakamura K."/>
            <person name="Hayashi T."/>
            <person name="Katayama T."/>
            <person name="Uemura T."/>
            <person name="Hattori Y."/>
        </authorList>
    </citation>
    <scope>NUCLEOTIDE SEQUENCE [LARGE SCALE GENOMIC DNA]</scope>
    <source>
        <strain evidence="13 14">PK-24</strain>
    </source>
</reference>
<evidence type="ECO:0000256" key="1">
    <source>
        <dbReference type="ARBA" id="ARBA00004477"/>
    </source>
</evidence>
<evidence type="ECO:0000256" key="8">
    <source>
        <dbReference type="ARBA" id="ARBA00023136"/>
    </source>
</evidence>
<evidence type="ECO:0000313" key="13">
    <source>
        <dbReference type="EMBL" id="GMM48491.1"/>
    </source>
</evidence>
<dbReference type="GO" id="GO:0071586">
    <property type="term" value="P:CAAX-box protein processing"/>
    <property type="evidence" value="ECO:0007669"/>
    <property type="project" value="InterPro"/>
</dbReference>